<reference evidence="1" key="1">
    <citation type="submission" date="2022-12" db="EMBL/GenBank/DDBJ databases">
        <authorList>
            <person name="Petersen C."/>
        </authorList>
    </citation>
    <scope>NUCLEOTIDE SEQUENCE</scope>
    <source>
        <strain evidence="1">IBT 16125</strain>
    </source>
</reference>
<dbReference type="Proteomes" id="UP001213681">
    <property type="component" value="Unassembled WGS sequence"/>
</dbReference>
<dbReference type="Pfam" id="PF03659">
    <property type="entry name" value="Glyco_hydro_71"/>
    <property type="match status" value="1"/>
</dbReference>
<dbReference type="Gene3D" id="3.20.20.80">
    <property type="entry name" value="Glycosidases"/>
    <property type="match status" value="1"/>
</dbReference>
<comment type="caution">
    <text evidence="1">The sequence shown here is derived from an EMBL/GenBank/DDBJ whole genome shotgun (WGS) entry which is preliminary data.</text>
</comment>
<gene>
    <name evidence="1" type="ORF">N7458_011274</name>
</gene>
<evidence type="ECO:0000313" key="2">
    <source>
        <dbReference type="Proteomes" id="UP001213681"/>
    </source>
</evidence>
<evidence type="ECO:0000313" key="1">
    <source>
        <dbReference type="EMBL" id="KAJ5432118.1"/>
    </source>
</evidence>
<keyword evidence="2" id="KW-1185">Reference proteome</keyword>
<name>A0AAD6FVT7_9EURO</name>
<organism evidence="1 2">
    <name type="scientific">Penicillium daleae</name>
    <dbReference type="NCBI Taxonomy" id="63821"/>
    <lineage>
        <taxon>Eukaryota</taxon>
        <taxon>Fungi</taxon>
        <taxon>Dikarya</taxon>
        <taxon>Ascomycota</taxon>
        <taxon>Pezizomycotina</taxon>
        <taxon>Eurotiomycetes</taxon>
        <taxon>Eurotiomycetidae</taxon>
        <taxon>Eurotiales</taxon>
        <taxon>Aspergillaceae</taxon>
        <taxon>Penicillium</taxon>
    </lineage>
</organism>
<protein>
    <recommendedName>
        <fullName evidence="3">Glucan endo-1,3-alpha-glucosidase agn1</fullName>
    </recommendedName>
</protein>
<proteinExistence type="predicted"/>
<dbReference type="CDD" id="cd11577">
    <property type="entry name" value="GH71"/>
    <property type="match status" value="1"/>
</dbReference>
<dbReference type="GeneID" id="81604899"/>
<dbReference type="RefSeq" id="XP_056759410.1">
    <property type="nucleotide sequence ID" value="XM_056914656.1"/>
</dbReference>
<evidence type="ECO:0008006" key="3">
    <source>
        <dbReference type="Google" id="ProtNLM"/>
    </source>
</evidence>
<dbReference type="EMBL" id="JAPVEA010000009">
    <property type="protein sequence ID" value="KAJ5432118.1"/>
    <property type="molecule type" value="Genomic_DNA"/>
</dbReference>
<sequence>MTSAEAVTDIQDAFNAGFDGFALNTHTISSSDSWNTDALDYLFAAASGTSFKLFISFDMSWGLDVSQLAAFLAPYASQSAYYKVNGQAFVSTYTGGTISNSQWDSGFIQPLISTYGIIPFFVPDFDDFSGYPTGVFSSYPILNGVFSWESAWPSPGNTPANVSDSIDSAALQEARAAGKIYMMPLSSYQFKYLGIGQDWYRIGEVNLPERMGQILQLQPDFVEVITWNDAGESHYVGDFWPEQIAGSTIGDYANGFDHKGWLEVITPFIKAYKVGATSISDIATPSGSPVGAFWYRTLLTSASCSSSIANYQSARDTVNFAVILPSTGYTIELYSNNNLIGSFAGQKGLNYNSVLGLAAGGGQMIQIVDGANNVVASATGTKIVLTQSPNATCNWNYEVVGLS</sequence>
<dbReference type="InterPro" id="IPR005197">
    <property type="entry name" value="Glyco_hydro_71"/>
</dbReference>
<dbReference type="GO" id="GO:0051118">
    <property type="term" value="F:glucan endo-1,3-alpha-glucosidase activity"/>
    <property type="evidence" value="ECO:0007669"/>
    <property type="project" value="InterPro"/>
</dbReference>
<accession>A0AAD6FVT7</accession>
<reference evidence="1" key="2">
    <citation type="journal article" date="2023" name="IMA Fungus">
        <title>Comparative genomic study of the Penicillium genus elucidates a diverse pangenome and 15 lateral gene transfer events.</title>
        <authorList>
            <person name="Petersen C."/>
            <person name="Sorensen T."/>
            <person name="Nielsen M.R."/>
            <person name="Sondergaard T.E."/>
            <person name="Sorensen J.L."/>
            <person name="Fitzpatrick D.A."/>
            <person name="Frisvad J.C."/>
            <person name="Nielsen K.L."/>
        </authorList>
    </citation>
    <scope>NUCLEOTIDE SEQUENCE</scope>
    <source>
        <strain evidence="1">IBT 16125</strain>
    </source>
</reference>
<dbReference type="AlphaFoldDB" id="A0AAD6FVT7"/>